<evidence type="ECO:0000259" key="8">
    <source>
        <dbReference type="PROSITE" id="PS50011"/>
    </source>
</evidence>
<evidence type="ECO:0000256" key="1">
    <source>
        <dbReference type="ARBA" id="ARBA00010791"/>
    </source>
</evidence>
<protein>
    <recommendedName>
        <fullName evidence="8">Protein kinase domain-containing protein</fullName>
    </recommendedName>
</protein>
<sequence>MADPRVASQKHPRPQSRSQDVHDNLSESRFPQNQGKESEAGAQDRFLLTPPAHTSHVDPMQQAIFHNNIRASQANQHAPFPSAQLSTSPERYQTIPHEAAILLGGLHIRTDGNNAMNRSNSGHSIDSDSRLRSSSSASSLPLRHPSIRAHLHSSAGSVSPGTSISSPQIAAMLDITPLPSPTIGTFESLRALSRTRSRGSSISSLKSTKAESSASPAAAAAAAATAVLSPTSPRRKGYGVLRSPPKSNLSDEQGISSEESHPRSVSDYVPEALAVPKPRYVAVSTTGPPSGLTDTPMHREEFIGPDRRTTKSHARPTTPPPITPTTEPIDEDEPAAKRPRLEVFHAKSITTGEPRSYEAIRILGQGTFSKVYLAVRLIHKDRQDSVDYRQESMNMAGVKARSRRLVAVKVVEHGPAGGADADRIEIGLKREVDILNAIQHPSLVHLKAFGTDGRARALLVMNYCPGGDLFEVATKYREVLVPALVRRIFAELVSAARYLHQKFVVHRDIKLENVLLNIPVRVHSDVEDWQTLDRAVVTLTDMGLSRRIPEPPESPLLSTRCGSEDYAAPEILMGQPYDGRQTDAWALGVLLYALMEGRLPFDPLPGARGDPATLRARTPHRIARCEWAWVKYGDEDGNWDPEKGKEFNGAELCVDALLKRNTRRKPLAEIREMPWVKDGIQVDGGLRWVEEERL</sequence>
<feature type="region of interest" description="Disordered" evidence="7">
    <location>
        <begin position="192"/>
        <end position="213"/>
    </location>
</feature>
<feature type="compositionally biased region" description="Polar residues" evidence="7">
    <location>
        <begin position="113"/>
        <end position="122"/>
    </location>
</feature>
<evidence type="ECO:0000313" key="9">
    <source>
        <dbReference type="EMBL" id="KAJ9629161.1"/>
    </source>
</evidence>
<dbReference type="GO" id="GO:0005737">
    <property type="term" value="C:cytoplasm"/>
    <property type="evidence" value="ECO:0007669"/>
    <property type="project" value="TreeGrafter"/>
</dbReference>
<dbReference type="PROSITE" id="PS50011">
    <property type="entry name" value="PROTEIN_KINASE_DOM"/>
    <property type="match status" value="1"/>
</dbReference>
<proteinExistence type="inferred from homology"/>
<comment type="similarity">
    <text evidence="1">Belongs to the protein kinase superfamily. CAMK Ser/Thr protein kinase family. NIM1 subfamily.</text>
</comment>
<keyword evidence="4" id="KW-0547">Nucleotide-binding</keyword>
<dbReference type="PANTHER" id="PTHR24346:SF82">
    <property type="entry name" value="KP78A-RELATED"/>
    <property type="match status" value="1"/>
</dbReference>
<dbReference type="Pfam" id="PF00069">
    <property type="entry name" value="Pkinase"/>
    <property type="match status" value="1"/>
</dbReference>
<gene>
    <name evidence="9" type="ORF">H2204_008950</name>
</gene>
<dbReference type="PANTHER" id="PTHR24346">
    <property type="entry name" value="MAP/MICROTUBULE AFFINITY-REGULATING KINASE"/>
    <property type="match status" value="1"/>
</dbReference>
<evidence type="ECO:0000256" key="6">
    <source>
        <dbReference type="ARBA" id="ARBA00022840"/>
    </source>
</evidence>
<keyword evidence="3" id="KW-0808">Transferase</keyword>
<reference evidence="9" key="1">
    <citation type="submission" date="2022-10" db="EMBL/GenBank/DDBJ databases">
        <title>Culturing micro-colonial fungi from biological soil crusts in the Mojave desert and describing Neophaeococcomyces mojavensis, and introducing the new genera and species Taxawa tesnikishii.</title>
        <authorList>
            <person name="Kurbessoian T."/>
            <person name="Stajich J.E."/>
        </authorList>
    </citation>
    <scope>NUCLEOTIDE SEQUENCE</scope>
    <source>
        <strain evidence="9">TK_35</strain>
    </source>
</reference>
<evidence type="ECO:0000256" key="2">
    <source>
        <dbReference type="ARBA" id="ARBA00022527"/>
    </source>
</evidence>
<keyword evidence="2" id="KW-0723">Serine/threonine-protein kinase</keyword>
<evidence type="ECO:0000256" key="4">
    <source>
        <dbReference type="ARBA" id="ARBA00022741"/>
    </source>
</evidence>
<feature type="region of interest" description="Disordered" evidence="7">
    <location>
        <begin position="225"/>
        <end position="267"/>
    </location>
</feature>
<dbReference type="Gene3D" id="1.10.510.10">
    <property type="entry name" value="Transferase(Phosphotransferase) domain 1"/>
    <property type="match status" value="1"/>
</dbReference>
<evidence type="ECO:0000256" key="5">
    <source>
        <dbReference type="ARBA" id="ARBA00022777"/>
    </source>
</evidence>
<feature type="compositionally biased region" description="Polar residues" evidence="7">
    <location>
        <begin position="245"/>
        <end position="257"/>
    </location>
</feature>
<keyword evidence="6" id="KW-0067">ATP-binding</keyword>
<dbReference type="InterPro" id="IPR011009">
    <property type="entry name" value="Kinase-like_dom_sf"/>
</dbReference>
<dbReference type="AlphaFoldDB" id="A0AA39CVK1"/>
<evidence type="ECO:0000256" key="7">
    <source>
        <dbReference type="SAM" id="MobiDB-lite"/>
    </source>
</evidence>
<dbReference type="SMART" id="SM00220">
    <property type="entry name" value="S_TKc"/>
    <property type="match status" value="1"/>
</dbReference>
<dbReference type="FunFam" id="1.10.510.10:FF:000640">
    <property type="entry name" value="Serine/threonine-protein kinase PRR1"/>
    <property type="match status" value="1"/>
</dbReference>
<organism evidence="9 10">
    <name type="scientific">Knufia peltigerae</name>
    <dbReference type="NCBI Taxonomy" id="1002370"/>
    <lineage>
        <taxon>Eukaryota</taxon>
        <taxon>Fungi</taxon>
        <taxon>Dikarya</taxon>
        <taxon>Ascomycota</taxon>
        <taxon>Pezizomycotina</taxon>
        <taxon>Eurotiomycetes</taxon>
        <taxon>Chaetothyriomycetidae</taxon>
        <taxon>Chaetothyriales</taxon>
        <taxon>Trichomeriaceae</taxon>
        <taxon>Knufia</taxon>
    </lineage>
</organism>
<dbReference type="Proteomes" id="UP001172681">
    <property type="component" value="Unassembled WGS sequence"/>
</dbReference>
<dbReference type="InterPro" id="IPR008271">
    <property type="entry name" value="Ser/Thr_kinase_AS"/>
</dbReference>
<dbReference type="GO" id="GO:0005524">
    <property type="term" value="F:ATP binding"/>
    <property type="evidence" value="ECO:0007669"/>
    <property type="project" value="UniProtKB-KW"/>
</dbReference>
<name>A0AA39CVK1_9EURO</name>
<keyword evidence="10" id="KW-1185">Reference proteome</keyword>
<evidence type="ECO:0000313" key="10">
    <source>
        <dbReference type="Proteomes" id="UP001172681"/>
    </source>
</evidence>
<feature type="compositionally biased region" description="Low complexity" evidence="7">
    <location>
        <begin position="132"/>
        <end position="141"/>
    </location>
</feature>
<dbReference type="EMBL" id="JAPDRN010000068">
    <property type="protein sequence ID" value="KAJ9629161.1"/>
    <property type="molecule type" value="Genomic_DNA"/>
</dbReference>
<dbReference type="SUPFAM" id="SSF56112">
    <property type="entry name" value="Protein kinase-like (PK-like)"/>
    <property type="match status" value="1"/>
</dbReference>
<accession>A0AA39CVK1</accession>
<feature type="domain" description="Protein kinase" evidence="8">
    <location>
        <begin position="357"/>
        <end position="676"/>
    </location>
</feature>
<feature type="region of interest" description="Disordered" evidence="7">
    <location>
        <begin position="305"/>
        <end position="339"/>
    </location>
</feature>
<dbReference type="GO" id="GO:0004674">
    <property type="term" value="F:protein serine/threonine kinase activity"/>
    <property type="evidence" value="ECO:0007669"/>
    <property type="project" value="UniProtKB-KW"/>
</dbReference>
<comment type="caution">
    <text evidence="9">The sequence shown here is derived from an EMBL/GenBank/DDBJ whole genome shotgun (WGS) entry which is preliminary data.</text>
</comment>
<dbReference type="GO" id="GO:0035556">
    <property type="term" value="P:intracellular signal transduction"/>
    <property type="evidence" value="ECO:0007669"/>
    <property type="project" value="TreeGrafter"/>
</dbReference>
<feature type="region of interest" description="Disordered" evidence="7">
    <location>
        <begin position="1"/>
        <end position="42"/>
    </location>
</feature>
<feature type="region of interest" description="Disordered" evidence="7">
    <location>
        <begin position="113"/>
        <end position="141"/>
    </location>
</feature>
<evidence type="ECO:0000256" key="3">
    <source>
        <dbReference type="ARBA" id="ARBA00022679"/>
    </source>
</evidence>
<dbReference type="PROSITE" id="PS00108">
    <property type="entry name" value="PROTEIN_KINASE_ST"/>
    <property type="match status" value="1"/>
</dbReference>
<keyword evidence="5" id="KW-0418">Kinase</keyword>
<dbReference type="InterPro" id="IPR000719">
    <property type="entry name" value="Prot_kinase_dom"/>
</dbReference>